<sequence length="264" mass="28512">MTSPFHTRSCLCRDLKSLGVRRGDGLFVHGSMRAIGSVIGGPRVVVEAILSSVGEDGLVGMPGFSSDASFPADMDRSNASPEQIARIEAAVPDYHELKSPTAGMGVIAETFRTWPGTRRSSHPTVSICLNGPDAERLLAEHSLAWATGPQTPLGKLRDFPRMKILLIGVGWNRCSALHTAETLADHRRTKTRRFKSEGAWIETPDVADDMNRLFPKVGAAFEDAGLASRGAIGDATCIICEYKSLVEFGTEWIDTANRTSGELT</sequence>
<keyword evidence="5" id="KW-0046">Antibiotic resistance</keyword>
<proteinExistence type="inferred from homology"/>
<comment type="catalytic activity">
    <reaction evidence="5">
        <text>a 2-deoxystreptamine antibiotic + acetyl-CoA = an N(3)-acetyl-2-deoxystreptamine antibiotic + CoA + H(+)</text>
        <dbReference type="Rhea" id="RHEA:12665"/>
        <dbReference type="ChEBI" id="CHEBI:15378"/>
        <dbReference type="ChEBI" id="CHEBI:57287"/>
        <dbReference type="ChEBI" id="CHEBI:57288"/>
        <dbReference type="ChEBI" id="CHEBI:57921"/>
        <dbReference type="ChEBI" id="CHEBI:77452"/>
        <dbReference type="EC" id="2.3.1.81"/>
    </reaction>
</comment>
<evidence type="ECO:0000256" key="3">
    <source>
        <dbReference type="ARBA" id="ARBA00022679"/>
    </source>
</evidence>
<comment type="caution">
    <text evidence="6">The sequence shown here is derived from an EMBL/GenBank/DDBJ whole genome shotgun (WGS) entry which is preliminary data.</text>
</comment>
<evidence type="ECO:0000313" key="7">
    <source>
        <dbReference type="Proteomes" id="UP001607157"/>
    </source>
</evidence>
<protein>
    <recommendedName>
        <fullName evidence="2 5">Aminoglycoside N(3)-acetyltransferase</fullName>
        <ecNumber evidence="5">2.3.1.-</ecNumber>
    </recommendedName>
</protein>
<dbReference type="EC" id="2.3.1.-" evidence="5"/>
<dbReference type="Proteomes" id="UP001607157">
    <property type="component" value="Unassembled WGS sequence"/>
</dbReference>
<evidence type="ECO:0000256" key="5">
    <source>
        <dbReference type="RuleBase" id="RU365031"/>
    </source>
</evidence>
<reference evidence="6 7" key="1">
    <citation type="submission" date="2024-10" db="EMBL/GenBank/DDBJ databases">
        <authorList>
            <person name="Yang X.-N."/>
        </authorList>
    </citation>
    <scope>NUCLEOTIDE SEQUENCE [LARGE SCALE GENOMIC DNA]</scope>
    <source>
        <strain evidence="6 7">CAU 1059</strain>
    </source>
</reference>
<dbReference type="SUPFAM" id="SSF110710">
    <property type="entry name" value="TTHA0583/YokD-like"/>
    <property type="match status" value="1"/>
</dbReference>
<comment type="similarity">
    <text evidence="1 5">Belongs to the antibiotic N-acetyltransferase family.</text>
</comment>
<dbReference type="PANTHER" id="PTHR11104:SF0">
    <property type="entry name" value="SPBETA PROPHAGE-DERIVED AMINOGLYCOSIDE N(3')-ACETYLTRANSFERASE-LIKE PROTEIN YOKD"/>
    <property type="match status" value="1"/>
</dbReference>
<gene>
    <name evidence="6" type="ORF">ACGRVM_06910</name>
</gene>
<keyword evidence="7" id="KW-1185">Reference proteome</keyword>
<dbReference type="RefSeq" id="WP_377172763.1">
    <property type="nucleotide sequence ID" value="NZ_JBHTJC010000005.1"/>
</dbReference>
<dbReference type="EMBL" id="JBIHMM010000001">
    <property type="protein sequence ID" value="MFH0253615.1"/>
    <property type="molecule type" value="Genomic_DNA"/>
</dbReference>
<dbReference type="PANTHER" id="PTHR11104">
    <property type="entry name" value="AMINOGLYCOSIDE N3-ACETYLTRANSFERASE"/>
    <property type="match status" value="1"/>
</dbReference>
<evidence type="ECO:0000313" key="6">
    <source>
        <dbReference type="EMBL" id="MFH0253615.1"/>
    </source>
</evidence>
<keyword evidence="4 5" id="KW-0012">Acyltransferase</keyword>
<evidence type="ECO:0000256" key="1">
    <source>
        <dbReference type="ARBA" id="ARBA00006383"/>
    </source>
</evidence>
<dbReference type="InterPro" id="IPR028345">
    <property type="entry name" value="Antibiotic_NAT-like"/>
</dbReference>
<evidence type="ECO:0000256" key="4">
    <source>
        <dbReference type="ARBA" id="ARBA00023315"/>
    </source>
</evidence>
<organism evidence="6 7">
    <name type="scientific">Roseovarius aquimarinus</name>
    <dbReference type="NCBI Taxonomy" id="1229156"/>
    <lineage>
        <taxon>Bacteria</taxon>
        <taxon>Pseudomonadati</taxon>
        <taxon>Pseudomonadota</taxon>
        <taxon>Alphaproteobacteria</taxon>
        <taxon>Rhodobacterales</taxon>
        <taxon>Roseobacteraceae</taxon>
        <taxon>Roseovarius</taxon>
    </lineage>
</organism>
<dbReference type="Pfam" id="PF02522">
    <property type="entry name" value="Antibiotic_NAT"/>
    <property type="match status" value="1"/>
</dbReference>
<accession>A0ABW7I823</accession>
<keyword evidence="3 5" id="KW-0808">Transferase</keyword>
<evidence type="ECO:0000256" key="2">
    <source>
        <dbReference type="ARBA" id="ARBA00012882"/>
    </source>
</evidence>
<name>A0ABW7I823_9RHOB</name>
<dbReference type="InterPro" id="IPR003679">
    <property type="entry name" value="Amioglycoside_AcTrfase"/>
</dbReference>